<evidence type="ECO:0000256" key="2">
    <source>
        <dbReference type="SAM" id="MobiDB-lite"/>
    </source>
</evidence>
<dbReference type="InterPro" id="IPR001969">
    <property type="entry name" value="Aspartic_peptidase_AS"/>
</dbReference>
<dbReference type="Gene3D" id="3.30.70.270">
    <property type="match status" value="1"/>
</dbReference>
<name>C5LP46_PERM5</name>
<dbReference type="Gene3D" id="2.40.70.10">
    <property type="entry name" value="Acid Proteases"/>
    <property type="match status" value="1"/>
</dbReference>
<dbReference type="EMBL" id="GG683980">
    <property type="protein sequence ID" value="EER01497.1"/>
    <property type="molecule type" value="Genomic_DNA"/>
</dbReference>
<sequence>MTEIRKLADNFPEAPAYRDVLATLDWDNLDKPNDDTFIDETVTGFEALKDPNTNVRSWLARWSALVQERLKSSSGSVSVGDDPSMTAQGVFKYLLYGAEVADVDLEMATLVSAAVATSAVKKTLRLHRIAGLGSAKTHEDRVVFVLKRREAADKKNERHVEDVPTERQKLSKVKNDPHKLPLQVSSPFDGPSNTLPYTMFRTALVTAMKFYKLNEDELVVYLFRNLSPGLGLDIILTDVGAADASLTAIWSALDKRYSALDTPSGVATRWERLYMRSGENVNDFCRRLRSEAQLFRTVTGMILTPELIAARFLGGLRRELRTSLESVYMHRLSSLTLEEVREAAIYIENKDRRGSVDQNVTRKDHPKSTTTQERCVETPGTAAGKSSSSCGYCSDHKIKGAVKHTRETCWKDPANSAIVPAWYKPRLKAKTDGVDDKGDGKIFFSKGSSLRHLKAIAGGTNIRLVVDTGADYTIMSRQAAKRCRVSHREPLEDPIVIGSLSSSASLRLSERGRLTASVQGESGNRSTVTLHVYLVDGELLHESLREATVLLGVGTLTRMRASIDVGRDALTAHELGVVWPLFPTGEDARENDMPVSAAPCSDEESTRADHDNTAGLSIPDNETIRDRLKTWKWPQVYVEMKATAVLPARRDPYPCKDIERKAMQMLVAQLERDGFVKTVTLDEVRMGHIWVVPAFIVEKNSAEQQPSIGDLTDENVQKHFRLVVDERPINECCKPLPSTWEGYQLPLLQCVESIGANSWFATLDIKNAYFCLEYHPSVQRYFAFSYFDQNNEVHYALHRRMIMGWTHSASYWCYALRRLLDTAVPELLPYMVTYMDDCLLWHPVRAQCEAMLQAVIFAVRTAGAEVPPHKVRGPDREVEFLGMSLGPDGYRVADHTLKDLRLALSDRPQTLRGLRVELGLMQFCKSLWSPVTGGAAGTLTHLTQPLTALIGEMTSTGVRPNARLLWTPEFDQIWAKILRTMVPQTIGFHTASTAQEDMQFVLSSDASPIAAAAVLYVGSRRELLTALDKPLEVDSEWLGNWGRVIGIWTHRWSEAERRYDIIDKELFGLTKSLLHWRYRILETILRIRFSRRGSTDDHEIGRVLALTDSSAALGRFLARNSYVLKPQGSRDRRWLGWLADLSDFPEVDLTVRHVNGPRNRLSDILSRLLPGENAILSEGHSRPLALAVPIVSDAEEGGGRQGGEDLNRLLSFFDNANDFIIDKQKIDNTTKVHGATLAKWCSYFLHTDDTADEDLPSSAVADGDWFSPVGTGSVRYS</sequence>
<evidence type="ECO:0000259" key="3">
    <source>
        <dbReference type="PROSITE" id="PS50175"/>
    </source>
</evidence>
<dbReference type="OrthoDB" id="9908684at2759"/>
<gene>
    <name evidence="5" type="ORF">Pmar_PMAR026920</name>
</gene>
<feature type="region of interest" description="Disordered" evidence="2">
    <location>
        <begin position="356"/>
        <end position="380"/>
    </location>
</feature>
<dbReference type="Gene3D" id="3.10.10.10">
    <property type="entry name" value="HIV Type 1 Reverse Transcriptase, subunit A, domain 1"/>
    <property type="match status" value="1"/>
</dbReference>
<dbReference type="PANTHER" id="PTHR33064:SF37">
    <property type="entry name" value="RIBONUCLEASE H"/>
    <property type="match status" value="1"/>
</dbReference>
<dbReference type="InterPro" id="IPR000477">
    <property type="entry name" value="RT_dom"/>
</dbReference>
<reference evidence="5 6" key="1">
    <citation type="submission" date="2008-07" db="EMBL/GenBank/DDBJ databases">
        <authorList>
            <person name="El-Sayed N."/>
            <person name="Caler E."/>
            <person name="Inman J."/>
            <person name="Amedeo P."/>
            <person name="Hass B."/>
            <person name="Wortman J."/>
        </authorList>
    </citation>
    <scope>NUCLEOTIDE SEQUENCE [LARGE SCALE GENOMIC DNA]</scope>
    <source>
        <strain evidence="6">ATCC 50983 / TXsc</strain>
    </source>
</reference>
<evidence type="ECO:0000259" key="4">
    <source>
        <dbReference type="PROSITE" id="PS50878"/>
    </source>
</evidence>
<keyword evidence="1" id="KW-0378">Hydrolase</keyword>
<dbReference type="SUPFAM" id="SSF50630">
    <property type="entry name" value="Acid proteases"/>
    <property type="match status" value="1"/>
</dbReference>
<dbReference type="InterPro" id="IPR051320">
    <property type="entry name" value="Viral_Replic_Matur_Polypro"/>
</dbReference>
<dbReference type="PROSITE" id="PS50878">
    <property type="entry name" value="RT_POL"/>
    <property type="match status" value="1"/>
</dbReference>
<dbReference type="GO" id="GO:0006508">
    <property type="term" value="P:proteolysis"/>
    <property type="evidence" value="ECO:0007669"/>
    <property type="project" value="InterPro"/>
</dbReference>
<dbReference type="GO" id="GO:0004190">
    <property type="term" value="F:aspartic-type endopeptidase activity"/>
    <property type="evidence" value="ECO:0007669"/>
    <property type="project" value="InterPro"/>
</dbReference>
<dbReference type="InterPro" id="IPR001995">
    <property type="entry name" value="Peptidase_A2_cat"/>
</dbReference>
<keyword evidence="6" id="KW-1185">Reference proteome</keyword>
<accession>C5LP46</accession>
<feature type="domain" description="Reverse transcriptase" evidence="4">
    <location>
        <begin position="678"/>
        <end position="885"/>
    </location>
</feature>
<dbReference type="InterPro" id="IPR021109">
    <property type="entry name" value="Peptidase_aspartic_dom_sf"/>
</dbReference>
<dbReference type="PROSITE" id="PS00141">
    <property type="entry name" value="ASP_PROTEASE"/>
    <property type="match status" value="1"/>
</dbReference>
<organism evidence="6">
    <name type="scientific">Perkinsus marinus (strain ATCC 50983 / TXsc)</name>
    <dbReference type="NCBI Taxonomy" id="423536"/>
    <lineage>
        <taxon>Eukaryota</taxon>
        <taxon>Sar</taxon>
        <taxon>Alveolata</taxon>
        <taxon>Perkinsozoa</taxon>
        <taxon>Perkinsea</taxon>
        <taxon>Perkinsida</taxon>
        <taxon>Perkinsidae</taxon>
        <taxon>Perkinsus</taxon>
    </lineage>
</organism>
<dbReference type="AlphaFoldDB" id="C5LP46"/>
<dbReference type="GeneID" id="9040008"/>
<evidence type="ECO:0000256" key="1">
    <source>
        <dbReference type="ARBA" id="ARBA00022801"/>
    </source>
</evidence>
<dbReference type="SUPFAM" id="SSF56672">
    <property type="entry name" value="DNA/RNA polymerases"/>
    <property type="match status" value="1"/>
</dbReference>
<dbReference type="InterPro" id="IPR043128">
    <property type="entry name" value="Rev_trsase/Diguanyl_cyclase"/>
</dbReference>
<dbReference type="InterPro" id="IPR043502">
    <property type="entry name" value="DNA/RNA_pol_sf"/>
</dbReference>
<proteinExistence type="predicted"/>
<feature type="compositionally biased region" description="Basic and acidic residues" evidence="2">
    <location>
        <begin position="356"/>
        <end position="367"/>
    </location>
</feature>
<feature type="region of interest" description="Disordered" evidence="2">
    <location>
        <begin position="595"/>
        <end position="617"/>
    </location>
</feature>
<evidence type="ECO:0000313" key="5">
    <source>
        <dbReference type="EMBL" id="EER01497.1"/>
    </source>
</evidence>
<protein>
    <submittedName>
        <fullName evidence="5">Uncharacterized protein</fullName>
    </submittedName>
</protein>
<dbReference type="Pfam" id="PF00078">
    <property type="entry name" value="RVT_1"/>
    <property type="match status" value="1"/>
</dbReference>
<dbReference type="PROSITE" id="PS50175">
    <property type="entry name" value="ASP_PROT_RETROV"/>
    <property type="match status" value="1"/>
</dbReference>
<dbReference type="PANTHER" id="PTHR33064">
    <property type="entry name" value="POL PROTEIN"/>
    <property type="match status" value="1"/>
</dbReference>
<feature type="domain" description="Peptidase A2" evidence="3">
    <location>
        <begin position="462"/>
        <end position="477"/>
    </location>
</feature>
<dbReference type="RefSeq" id="XP_002768779.1">
    <property type="nucleotide sequence ID" value="XM_002768733.1"/>
</dbReference>
<dbReference type="InParanoid" id="C5LP46"/>
<dbReference type="Proteomes" id="UP000007800">
    <property type="component" value="Unassembled WGS sequence"/>
</dbReference>
<evidence type="ECO:0000313" key="6">
    <source>
        <dbReference type="Proteomes" id="UP000007800"/>
    </source>
</evidence>